<dbReference type="Gene3D" id="1.20.1280.70">
    <property type="entry name" value="Exonuclease ExoI, domain 3"/>
    <property type="match status" value="1"/>
</dbReference>
<name>A0A9W6MPZ7_9PROT</name>
<protein>
    <submittedName>
        <fullName evidence="5">Exodeoxyribonuclease I</fullName>
    </submittedName>
</protein>
<comment type="cofactor">
    <cofactor evidence="2">
        <name>Mg(2+)</name>
        <dbReference type="ChEBI" id="CHEBI:18420"/>
    </cofactor>
    <text evidence="2">Binds 2 Mg(2+) ions per monomer.</text>
</comment>
<dbReference type="InterPro" id="IPR012337">
    <property type="entry name" value="RNaseH-like_sf"/>
</dbReference>
<dbReference type="Pfam" id="PF26016">
    <property type="entry name" value="ExoI_C"/>
    <property type="match status" value="1"/>
</dbReference>
<proteinExistence type="predicted"/>
<dbReference type="PROSITE" id="PS51785">
    <property type="entry name" value="EXOI_C"/>
    <property type="match status" value="1"/>
</dbReference>
<dbReference type="GO" id="GO:0008310">
    <property type="term" value="F:single-stranded DNA 3'-5' DNA exonuclease activity"/>
    <property type="evidence" value="ECO:0007669"/>
    <property type="project" value="UniProtKB-EC"/>
</dbReference>
<evidence type="ECO:0000259" key="3">
    <source>
        <dbReference type="PROSITE" id="PS51784"/>
    </source>
</evidence>
<dbReference type="InterPro" id="IPR034747">
    <property type="entry name" value="EXOI_SH3"/>
</dbReference>
<feature type="domain" description="ExoI C-terminal" evidence="4">
    <location>
        <begin position="336"/>
        <end position="459"/>
    </location>
</feature>
<dbReference type="GO" id="GO:0003677">
    <property type="term" value="F:DNA binding"/>
    <property type="evidence" value="ECO:0007669"/>
    <property type="project" value="UniProtKB-KW"/>
</dbReference>
<dbReference type="SUPFAM" id="SSF53098">
    <property type="entry name" value="Ribonuclease H-like"/>
    <property type="match status" value="1"/>
</dbReference>
<feature type="binding site" evidence="2">
    <location>
        <position position="9"/>
    </location>
    <ligand>
        <name>Mg(2+)</name>
        <dbReference type="ChEBI" id="CHEBI:18420"/>
        <label>2</label>
    </ligand>
</feature>
<dbReference type="PROSITE" id="PS51784">
    <property type="entry name" value="EXOI_SH3"/>
    <property type="match status" value="1"/>
</dbReference>
<dbReference type="PANTHER" id="PTHR30231">
    <property type="entry name" value="DNA POLYMERASE III SUBUNIT EPSILON"/>
    <property type="match status" value="1"/>
</dbReference>
<comment type="caution">
    <text evidence="5">The sequence shown here is derived from an EMBL/GenBank/DDBJ whole genome shotgun (WGS) entry which is preliminary data.</text>
</comment>
<dbReference type="AlphaFoldDB" id="A0A9W6MPZ7"/>
<dbReference type="InterPro" id="IPR013520">
    <property type="entry name" value="Ribonucl_H"/>
</dbReference>
<evidence type="ECO:0000256" key="2">
    <source>
        <dbReference type="PIRSR" id="PIRSR000977-2"/>
    </source>
</evidence>
<keyword evidence="2" id="KW-0479">Metal-binding</keyword>
<evidence type="ECO:0000313" key="6">
    <source>
        <dbReference type="Proteomes" id="UP001143486"/>
    </source>
</evidence>
<feature type="binding site" evidence="1">
    <location>
        <position position="157"/>
    </location>
    <ligand>
        <name>substrate</name>
    </ligand>
</feature>
<reference evidence="5" key="1">
    <citation type="journal article" date="2014" name="Int. J. Syst. Evol. Microbiol.">
        <title>Complete genome sequence of Corynebacterium casei LMG S-19264T (=DSM 44701T), isolated from a smear-ripened cheese.</title>
        <authorList>
            <consortium name="US DOE Joint Genome Institute (JGI-PGF)"/>
            <person name="Walter F."/>
            <person name="Albersmeier A."/>
            <person name="Kalinowski J."/>
            <person name="Ruckert C."/>
        </authorList>
    </citation>
    <scope>NUCLEOTIDE SEQUENCE</scope>
    <source>
        <strain evidence="5">VKM B-1513</strain>
    </source>
</reference>
<feature type="binding site" evidence="2">
    <location>
        <position position="178"/>
    </location>
    <ligand>
        <name>Mg(2+)</name>
        <dbReference type="ChEBI" id="CHEBI:18420"/>
        <label>2</label>
    </ligand>
</feature>
<dbReference type="Gene3D" id="3.30.1520.20">
    <property type="entry name" value="Exonuclease ExoI, domain 2"/>
    <property type="match status" value="1"/>
</dbReference>
<feature type="binding site" evidence="2">
    <location>
        <position position="7"/>
    </location>
    <ligand>
        <name>Mg(2+)</name>
        <dbReference type="ChEBI" id="CHEBI:18420"/>
        <label>1</label>
    </ligand>
</feature>
<accession>A0A9W6MPZ7</accession>
<reference evidence="5" key="2">
    <citation type="submission" date="2023-01" db="EMBL/GenBank/DDBJ databases">
        <authorList>
            <person name="Sun Q."/>
            <person name="Evtushenko L."/>
        </authorList>
    </citation>
    <scope>NUCLEOTIDE SEQUENCE</scope>
    <source>
        <strain evidence="5">VKM B-1513</strain>
    </source>
</reference>
<dbReference type="EMBL" id="BSFE01000010">
    <property type="protein sequence ID" value="GLK53426.1"/>
    <property type="molecule type" value="Genomic_DNA"/>
</dbReference>
<dbReference type="Proteomes" id="UP001143486">
    <property type="component" value="Unassembled WGS sequence"/>
</dbReference>
<dbReference type="GO" id="GO:0005829">
    <property type="term" value="C:cytosol"/>
    <property type="evidence" value="ECO:0007669"/>
    <property type="project" value="TreeGrafter"/>
</dbReference>
<keyword evidence="6" id="KW-1185">Reference proteome</keyword>
<dbReference type="InterPro" id="IPR036397">
    <property type="entry name" value="RNaseH_sf"/>
</dbReference>
<organism evidence="5 6">
    <name type="scientific">Maricaulis virginensis</name>
    <dbReference type="NCBI Taxonomy" id="144022"/>
    <lineage>
        <taxon>Bacteria</taxon>
        <taxon>Pseudomonadati</taxon>
        <taxon>Pseudomonadota</taxon>
        <taxon>Alphaproteobacteria</taxon>
        <taxon>Maricaulales</taxon>
        <taxon>Maricaulaceae</taxon>
        <taxon>Maricaulis</taxon>
    </lineage>
</organism>
<keyword evidence="2" id="KW-0460">Magnesium</keyword>
<dbReference type="PANTHER" id="PTHR30231:SF41">
    <property type="entry name" value="DNA POLYMERASE III SUBUNIT EPSILON"/>
    <property type="match status" value="1"/>
</dbReference>
<sequence>MAFIFYDTETTGIDRHFDQILQFAAIRTDEEFNEIDRIERRCRLRPFAIPAPGALAVTGVSIEQCLNATHPTYYEMVSELQSALSEWSPSVFAGWNTIRFDEELFRQALYQNLYPPFLTNTNGNARADILTLAQAVALDLPDALIVPRNPRGRPSFKLDQLAPANGFAHENAHDAIADVEATIFIARLLRERAPEHWSNLMRFANKRSTIAFLQTEPFVVATEAYFGKLSQYALAPIGSNPDIDSEFYCLDITNDPVSLGSLSDAALRALLLRSPKPVRRIKANQSPSLKSWEEIDSFSGLDVDELLDRAEALQRDEDLKNRLLQTALELASVEYEQIHIEQQIYGGFPSKADQQLMDRFHRAPWTEREAVVAQFGDPRLRELGRRLLGEHAHDICSTEVRDYFQTLLHARLTGSGSDVPWRTIAKAREELEEASQTHPQASAILEGFERYLDGLEERVASGC</sequence>
<dbReference type="InterPro" id="IPR023607">
    <property type="entry name" value="Exodeoxyribonuclease_I"/>
</dbReference>
<dbReference type="SMART" id="SM00479">
    <property type="entry name" value="EXOIII"/>
    <property type="match status" value="1"/>
</dbReference>
<evidence type="ECO:0000256" key="1">
    <source>
        <dbReference type="PIRSR" id="PIRSR000977-1"/>
    </source>
</evidence>
<dbReference type="Gene3D" id="3.30.420.10">
    <property type="entry name" value="Ribonuclease H-like superfamily/Ribonuclease H"/>
    <property type="match status" value="1"/>
</dbReference>
<dbReference type="Pfam" id="PF00929">
    <property type="entry name" value="RNase_T"/>
    <property type="match status" value="1"/>
</dbReference>
<feature type="domain" description="ExoI SH3-like" evidence="3">
    <location>
        <begin position="194"/>
        <end position="331"/>
    </location>
</feature>
<evidence type="ECO:0000259" key="4">
    <source>
        <dbReference type="PROSITE" id="PS51785"/>
    </source>
</evidence>
<gene>
    <name evidence="5" type="ORF">GCM10017621_29340</name>
</gene>
<dbReference type="GO" id="GO:0045004">
    <property type="term" value="P:DNA replication proofreading"/>
    <property type="evidence" value="ECO:0007669"/>
    <property type="project" value="TreeGrafter"/>
</dbReference>
<dbReference type="GO" id="GO:0046872">
    <property type="term" value="F:metal ion binding"/>
    <property type="evidence" value="ECO:0007669"/>
    <property type="project" value="UniProtKB-KW"/>
</dbReference>
<dbReference type="PIRSF" id="PIRSF000977">
    <property type="entry name" value="Exodeoxyribonuclease_I"/>
    <property type="match status" value="1"/>
</dbReference>
<dbReference type="InterPro" id="IPR058561">
    <property type="entry name" value="Exonuc_1_C"/>
</dbReference>
<feature type="binding site" evidence="1">
    <location>
        <position position="9"/>
    </location>
    <ligand>
        <name>substrate</name>
    </ligand>
</feature>
<dbReference type="InterPro" id="IPR038649">
    <property type="entry name" value="EXOI_SH3_sf"/>
</dbReference>
<dbReference type="RefSeq" id="WP_271187778.1">
    <property type="nucleotide sequence ID" value="NZ_BSFE01000010.1"/>
</dbReference>
<evidence type="ECO:0000313" key="5">
    <source>
        <dbReference type="EMBL" id="GLK53426.1"/>
    </source>
</evidence>